<keyword evidence="1" id="KW-0812">Transmembrane</keyword>
<protein>
    <submittedName>
        <fullName evidence="2">Shikimate 5-dehydrogenase</fullName>
    </submittedName>
</protein>
<keyword evidence="1" id="KW-0472">Membrane</keyword>
<name>A0A7W9CIX3_9CAUL</name>
<keyword evidence="1" id="KW-1133">Transmembrane helix</keyword>
<dbReference type="Proteomes" id="UP000545037">
    <property type="component" value="Unassembled WGS sequence"/>
</dbReference>
<dbReference type="RefSeq" id="WP_183213296.1">
    <property type="nucleotide sequence ID" value="NZ_JACHOR010000003.1"/>
</dbReference>
<reference evidence="2 3" key="1">
    <citation type="submission" date="2020-08" db="EMBL/GenBank/DDBJ databases">
        <title>Genomic Encyclopedia of Type Strains, Phase IV (KMG-IV): sequencing the most valuable type-strain genomes for metagenomic binning, comparative biology and taxonomic classification.</title>
        <authorList>
            <person name="Goeker M."/>
        </authorList>
    </citation>
    <scope>NUCLEOTIDE SEQUENCE [LARGE SCALE GENOMIC DNA]</scope>
    <source>
        <strain evidence="2 3">DSM 4737</strain>
    </source>
</reference>
<dbReference type="EMBL" id="JACHOR010000003">
    <property type="protein sequence ID" value="MBB5746314.1"/>
    <property type="molecule type" value="Genomic_DNA"/>
</dbReference>
<proteinExistence type="predicted"/>
<comment type="caution">
    <text evidence="2">The sequence shown here is derived from an EMBL/GenBank/DDBJ whole genome shotgun (WGS) entry which is preliminary data.</text>
</comment>
<organism evidence="2 3">
    <name type="scientific">Brevundimonas variabilis</name>
    <dbReference type="NCBI Taxonomy" id="74312"/>
    <lineage>
        <taxon>Bacteria</taxon>
        <taxon>Pseudomonadati</taxon>
        <taxon>Pseudomonadota</taxon>
        <taxon>Alphaproteobacteria</taxon>
        <taxon>Caulobacterales</taxon>
        <taxon>Caulobacteraceae</taxon>
        <taxon>Brevundimonas</taxon>
    </lineage>
</organism>
<evidence type="ECO:0000313" key="3">
    <source>
        <dbReference type="Proteomes" id="UP000545037"/>
    </source>
</evidence>
<evidence type="ECO:0000256" key="1">
    <source>
        <dbReference type="SAM" id="Phobius"/>
    </source>
</evidence>
<gene>
    <name evidence="2" type="ORF">GGR13_001918</name>
</gene>
<feature type="transmembrane region" description="Helical" evidence="1">
    <location>
        <begin position="44"/>
        <end position="65"/>
    </location>
</feature>
<dbReference type="AlphaFoldDB" id="A0A7W9CIX3"/>
<accession>A0A7W9CIX3</accession>
<keyword evidence="3" id="KW-1185">Reference proteome</keyword>
<sequence length="91" mass="9436">MTDLDTLIAQTPSSRAEALDGLEDGVWNRVAQTQARSRERKLRVAALCVAAGIGGVAGGVSAPAVDQGRSELTVFSPRMAAAPLDMRSVLG</sequence>
<evidence type="ECO:0000313" key="2">
    <source>
        <dbReference type="EMBL" id="MBB5746314.1"/>
    </source>
</evidence>